<evidence type="ECO:0000313" key="5">
    <source>
        <dbReference type="EMBL" id="GAA5050405.1"/>
    </source>
</evidence>
<comment type="caution">
    <text evidence="5">The sequence shown here is derived from an EMBL/GenBank/DDBJ whole genome shotgun (WGS) entry which is preliminary data.</text>
</comment>
<accession>A0ABP9K767</accession>
<dbReference type="RefSeq" id="WP_345495018.1">
    <property type="nucleotide sequence ID" value="NZ_BAABJM010000002.1"/>
</dbReference>
<feature type="domain" description="FMN hydroxy acid dehydrogenase" evidence="4">
    <location>
        <begin position="19"/>
        <end position="388"/>
    </location>
</feature>
<proteinExistence type="inferred from homology"/>
<evidence type="ECO:0000256" key="2">
    <source>
        <dbReference type="ARBA" id="ARBA00023002"/>
    </source>
</evidence>
<dbReference type="InterPro" id="IPR008259">
    <property type="entry name" value="FMN_hydac_DH_AS"/>
</dbReference>
<dbReference type="PIRSF" id="PIRSF000138">
    <property type="entry name" value="Al-hdrx_acd_dh"/>
    <property type="match status" value="1"/>
</dbReference>
<dbReference type="InterPro" id="IPR000262">
    <property type="entry name" value="FMN-dep_DH"/>
</dbReference>
<keyword evidence="6" id="KW-1185">Reference proteome</keyword>
<dbReference type="Proteomes" id="UP001500603">
    <property type="component" value="Unassembled WGS sequence"/>
</dbReference>
<protein>
    <submittedName>
        <fullName evidence="5">Lactate 2-monooxygenase</fullName>
    </submittedName>
</protein>
<dbReference type="InterPro" id="IPR013785">
    <property type="entry name" value="Aldolase_TIM"/>
</dbReference>
<dbReference type="PANTHER" id="PTHR10578">
    <property type="entry name" value="S -2-HYDROXY-ACID OXIDASE-RELATED"/>
    <property type="match status" value="1"/>
</dbReference>
<organism evidence="5 6">
    <name type="scientific">Nocardia callitridis</name>
    <dbReference type="NCBI Taxonomy" id="648753"/>
    <lineage>
        <taxon>Bacteria</taxon>
        <taxon>Bacillati</taxon>
        <taxon>Actinomycetota</taxon>
        <taxon>Actinomycetes</taxon>
        <taxon>Mycobacteriales</taxon>
        <taxon>Nocardiaceae</taxon>
        <taxon>Nocardia</taxon>
    </lineage>
</organism>
<evidence type="ECO:0000313" key="6">
    <source>
        <dbReference type="Proteomes" id="UP001500603"/>
    </source>
</evidence>
<dbReference type="PROSITE" id="PS00557">
    <property type="entry name" value="FMN_HYDROXY_ACID_DH_1"/>
    <property type="match status" value="1"/>
</dbReference>
<sequence>MSNYGDYQNEIYFQGLGGVLPDLPMTYSELETKAKAAMAPGIWSYVAGGAGDEHTQRVNVSAFERLGVVPRMLRASATRDLSIELFGMRLPSPVFLAPVGVLGLCAQDGHGDIATARAAARTGVPMVASTLTVDPLEEVATHFGETPGMFQLYTPTDRDLAQSLVTRAETAGYRAIVVTLDTWVPGWRPRDLALSNFPQLRGHCLANYFSDPVFRGLLATPPEQDPKTAVLTWISQFGNPLTWDDLPWLRSLTKLPLILKGMCHPDDVRRAKDAGVDGIYCSNHGGRQANGGIPAIDHLPGVVAAADELPVLFDSGVRTGADIVKALALGATAVGIGRPYPYGLALGGVDGIVHVLRALLAEADLLMAVNGYPTIADLTPEAVVGRGAQLG</sequence>
<dbReference type="Pfam" id="PF01070">
    <property type="entry name" value="FMN_dh"/>
    <property type="match status" value="1"/>
</dbReference>
<evidence type="ECO:0000256" key="1">
    <source>
        <dbReference type="ARBA" id="ARBA00001917"/>
    </source>
</evidence>
<keyword evidence="2" id="KW-0560">Oxidoreductase</keyword>
<dbReference type="InterPro" id="IPR012133">
    <property type="entry name" value="Alpha-hydoxy_acid_DH_FMN"/>
</dbReference>
<dbReference type="PANTHER" id="PTHR10578:SF143">
    <property type="entry name" value="FMN-DEPENDENT ALPHA-HYDROXY ACID DEHYDROGENASE PB1A11.03"/>
    <property type="match status" value="1"/>
</dbReference>
<dbReference type="PROSITE" id="PS51349">
    <property type="entry name" value="FMN_HYDROXY_ACID_DH_2"/>
    <property type="match status" value="1"/>
</dbReference>
<evidence type="ECO:0000259" key="4">
    <source>
        <dbReference type="PROSITE" id="PS51349"/>
    </source>
</evidence>
<gene>
    <name evidence="5" type="ORF">GCM10023318_20640</name>
</gene>
<dbReference type="InterPro" id="IPR037396">
    <property type="entry name" value="FMN_HAD"/>
</dbReference>
<dbReference type="SUPFAM" id="SSF51395">
    <property type="entry name" value="FMN-linked oxidoreductases"/>
    <property type="match status" value="1"/>
</dbReference>
<comment type="similarity">
    <text evidence="3">Belongs to the FMN-dependent alpha-hydroxy acid dehydrogenase family.</text>
</comment>
<evidence type="ECO:0000256" key="3">
    <source>
        <dbReference type="ARBA" id="ARBA00024042"/>
    </source>
</evidence>
<comment type="cofactor">
    <cofactor evidence="1">
        <name>FMN</name>
        <dbReference type="ChEBI" id="CHEBI:58210"/>
    </cofactor>
</comment>
<reference evidence="6" key="1">
    <citation type="journal article" date="2019" name="Int. J. Syst. Evol. Microbiol.">
        <title>The Global Catalogue of Microorganisms (GCM) 10K type strain sequencing project: providing services to taxonomists for standard genome sequencing and annotation.</title>
        <authorList>
            <consortium name="The Broad Institute Genomics Platform"/>
            <consortium name="The Broad Institute Genome Sequencing Center for Infectious Disease"/>
            <person name="Wu L."/>
            <person name="Ma J."/>
        </authorList>
    </citation>
    <scope>NUCLEOTIDE SEQUENCE [LARGE SCALE GENOMIC DNA]</scope>
    <source>
        <strain evidence="6">JCM 18298</strain>
    </source>
</reference>
<dbReference type="EMBL" id="BAABJM010000002">
    <property type="protein sequence ID" value="GAA5050405.1"/>
    <property type="molecule type" value="Genomic_DNA"/>
</dbReference>
<name>A0ABP9K767_9NOCA</name>
<dbReference type="Gene3D" id="3.20.20.70">
    <property type="entry name" value="Aldolase class I"/>
    <property type="match status" value="1"/>
</dbReference>